<evidence type="ECO:0000313" key="3">
    <source>
        <dbReference type="EMBL" id="MDA7025748.1"/>
    </source>
</evidence>
<dbReference type="Proteomes" id="UP001211894">
    <property type="component" value="Unassembled WGS sequence"/>
</dbReference>
<dbReference type="PANTHER" id="PTHR30404">
    <property type="entry name" value="N-ACETYLMURAMOYL-L-ALANINE AMIDASE"/>
    <property type="match status" value="1"/>
</dbReference>
<dbReference type="Gene3D" id="3.40.630.40">
    <property type="entry name" value="Zn-dependent exopeptidases"/>
    <property type="match status" value="1"/>
</dbReference>
<keyword evidence="4" id="KW-1185">Reference proteome</keyword>
<dbReference type="PROSITE" id="PS51724">
    <property type="entry name" value="SPOR"/>
    <property type="match status" value="1"/>
</dbReference>
<dbReference type="SUPFAM" id="SSF53187">
    <property type="entry name" value="Zn-dependent exopeptidases"/>
    <property type="match status" value="1"/>
</dbReference>
<dbReference type="RefSeq" id="WP_271339601.1">
    <property type="nucleotide sequence ID" value="NZ_JAQKAB010000002.1"/>
</dbReference>
<dbReference type="SUPFAM" id="SSF110997">
    <property type="entry name" value="Sporulation related repeat"/>
    <property type="match status" value="1"/>
</dbReference>
<dbReference type="SMART" id="SM00646">
    <property type="entry name" value="Ami_3"/>
    <property type="match status" value="1"/>
</dbReference>
<dbReference type="Pfam" id="PF05036">
    <property type="entry name" value="SPOR"/>
    <property type="match status" value="1"/>
</dbReference>
<proteinExistence type="predicted"/>
<accession>A0ABT4X0K2</accession>
<feature type="domain" description="SPOR" evidence="2">
    <location>
        <begin position="178"/>
        <end position="252"/>
    </location>
</feature>
<dbReference type="CDD" id="cd02696">
    <property type="entry name" value="MurNAc-LAA"/>
    <property type="match status" value="1"/>
</dbReference>
<dbReference type="Pfam" id="PF01520">
    <property type="entry name" value="Amidase_3"/>
    <property type="match status" value="1"/>
</dbReference>
<evidence type="ECO:0000256" key="1">
    <source>
        <dbReference type="ARBA" id="ARBA00022801"/>
    </source>
</evidence>
<dbReference type="InterPro" id="IPR036680">
    <property type="entry name" value="SPOR-like_sf"/>
</dbReference>
<evidence type="ECO:0000259" key="2">
    <source>
        <dbReference type="PROSITE" id="PS51724"/>
    </source>
</evidence>
<sequence>MVKIFIDPGHGGIDPGAVGNGLQEKNLTLDIALALESLLLNEYENVLVQLSRRNDETVSLMQRTETANSWEADFFLSIHVNAGGGSGFESYIFPDVGSPTTTYQDIIHEEILKVVEFPDRGQKTADFYVLRETTMPALLTENGFVDNNDDANKLKSATFINSIVKGHANGLANAFGLTKKSPIYKVQIGAFKEKRNADSLANKAKSKGFETAVMNRDRLFKVQIGAFSKKDNAETLAQKAKNTGFDVFIDQE</sequence>
<organism evidence="3 4">
    <name type="scientific">Bacillus changyiensis</name>
    <dbReference type="NCBI Taxonomy" id="3004103"/>
    <lineage>
        <taxon>Bacteria</taxon>
        <taxon>Bacillati</taxon>
        <taxon>Bacillota</taxon>
        <taxon>Bacilli</taxon>
        <taxon>Bacillales</taxon>
        <taxon>Bacillaceae</taxon>
        <taxon>Bacillus</taxon>
    </lineage>
</organism>
<keyword evidence="1" id="KW-0378">Hydrolase</keyword>
<dbReference type="InterPro" id="IPR050695">
    <property type="entry name" value="N-acetylmuramoyl_amidase_3"/>
</dbReference>
<name>A0ABT4X0K2_9BACI</name>
<protein>
    <submittedName>
        <fullName evidence="3">N-acetylmuramoyl-L-alanine amidase</fullName>
    </submittedName>
</protein>
<gene>
    <name evidence="3" type="ORF">PJ311_03870</name>
</gene>
<dbReference type="PANTHER" id="PTHR30404:SF0">
    <property type="entry name" value="N-ACETYLMURAMOYL-L-ALANINE AMIDASE AMIC"/>
    <property type="match status" value="1"/>
</dbReference>
<comment type="caution">
    <text evidence="3">The sequence shown here is derived from an EMBL/GenBank/DDBJ whole genome shotgun (WGS) entry which is preliminary data.</text>
</comment>
<dbReference type="EMBL" id="JAQKAB010000002">
    <property type="protein sequence ID" value="MDA7025748.1"/>
    <property type="molecule type" value="Genomic_DNA"/>
</dbReference>
<evidence type="ECO:0000313" key="4">
    <source>
        <dbReference type="Proteomes" id="UP001211894"/>
    </source>
</evidence>
<dbReference type="InterPro" id="IPR007730">
    <property type="entry name" value="SPOR-like_dom"/>
</dbReference>
<dbReference type="Gene3D" id="3.30.70.1070">
    <property type="entry name" value="Sporulation related repeat"/>
    <property type="match status" value="1"/>
</dbReference>
<reference evidence="3 4" key="1">
    <citation type="submission" date="2023-01" db="EMBL/GenBank/DDBJ databases">
        <title>Bacillus changyiensis sp. nov., isolated from a coastal deposit.</title>
        <authorList>
            <person name="Xiao G."/>
            <person name="Lai Q."/>
            <person name="Hu Z."/>
            <person name="Shao Z."/>
        </authorList>
    </citation>
    <scope>NUCLEOTIDE SEQUENCE [LARGE SCALE GENOMIC DNA]</scope>
    <source>
        <strain evidence="3 4">CLL-7-23</strain>
    </source>
</reference>
<dbReference type="InterPro" id="IPR002508">
    <property type="entry name" value="MurNAc-LAA_cat"/>
</dbReference>